<sequence>MISDGSLFDEIMSLNTTDIPLYRTVEKVKYQKKMRKRRQTNNITTELEGLYHDLVKEGSRLDITIERRMKIRKELALIRKQKRLMDQEITRQVE</sequence>
<name>A0A2W6QAM0_9BACL</name>
<organism evidence="1 2">
    <name type="scientific">Paenibacillus silvae</name>
    <dbReference type="NCBI Taxonomy" id="1325358"/>
    <lineage>
        <taxon>Bacteria</taxon>
        <taxon>Bacillati</taxon>
        <taxon>Bacillota</taxon>
        <taxon>Bacilli</taxon>
        <taxon>Bacillales</taxon>
        <taxon>Paenibacillaceae</taxon>
        <taxon>Paenibacillus</taxon>
    </lineage>
</organism>
<comment type="caution">
    <text evidence="1">The sequence shown here is derived from an EMBL/GenBank/DDBJ whole genome shotgun (WGS) entry which is preliminary data.</text>
</comment>
<accession>A0A2W6QAM0</accession>
<evidence type="ECO:0000313" key="2">
    <source>
        <dbReference type="Proteomes" id="UP000249204"/>
    </source>
</evidence>
<proteinExistence type="predicted"/>
<gene>
    <name evidence="1" type="ORF">DN757_17595</name>
</gene>
<protein>
    <submittedName>
        <fullName evidence="1">Uncharacterized protein</fullName>
    </submittedName>
</protein>
<dbReference type="AlphaFoldDB" id="A0A2W6QAM0"/>
<reference evidence="1 2" key="1">
    <citation type="submission" date="2018-06" db="EMBL/GenBank/DDBJ databases">
        <title>Isolation of heavy metals resistant Paenibacillus silvae NC2 from Gold-Copper mine in ZiJin, China.</title>
        <authorList>
            <person name="Xu J."/>
            <person name="Mazhar H.S."/>
            <person name="Rensing C."/>
        </authorList>
    </citation>
    <scope>NUCLEOTIDE SEQUENCE [LARGE SCALE GENOMIC DNA]</scope>
    <source>
        <strain evidence="1 2">NC2</strain>
    </source>
</reference>
<dbReference type="Proteomes" id="UP000249204">
    <property type="component" value="Unassembled WGS sequence"/>
</dbReference>
<dbReference type="EMBL" id="QKWW01000048">
    <property type="protein sequence ID" value="PZT54343.1"/>
    <property type="molecule type" value="Genomic_DNA"/>
</dbReference>
<evidence type="ECO:0000313" key="1">
    <source>
        <dbReference type="EMBL" id="PZT54343.1"/>
    </source>
</evidence>